<dbReference type="EMBL" id="JARGDH010000003">
    <property type="protein sequence ID" value="KAL0273001.1"/>
    <property type="molecule type" value="Genomic_DNA"/>
</dbReference>
<keyword evidence="1" id="KW-0479">Metal-binding</keyword>
<reference evidence="3" key="1">
    <citation type="journal article" date="2024" name="Gigascience">
        <title>Chromosome-level genome of the poultry shaft louse Menopon gallinae provides insight into the host-switching and adaptive evolution of parasitic lice.</title>
        <authorList>
            <person name="Xu Y."/>
            <person name="Ma L."/>
            <person name="Liu S."/>
            <person name="Liang Y."/>
            <person name="Liu Q."/>
            <person name="He Z."/>
            <person name="Tian L."/>
            <person name="Duan Y."/>
            <person name="Cai W."/>
            <person name="Li H."/>
            <person name="Song F."/>
        </authorList>
    </citation>
    <scope>NUCLEOTIDE SEQUENCE</scope>
    <source>
        <strain evidence="3">Cailab_2023a</strain>
    </source>
</reference>
<proteinExistence type="predicted"/>
<dbReference type="InterPro" id="IPR051190">
    <property type="entry name" value="Baculoviral_IAP"/>
</dbReference>
<dbReference type="PANTHER" id="PTHR46771:SF5">
    <property type="entry name" value="DETERIN"/>
    <property type="match status" value="1"/>
</dbReference>
<gene>
    <name evidence="3" type="ORF">PYX00_005781</name>
</gene>
<accession>A0AAW2HTJ4</accession>
<dbReference type="Pfam" id="PF00653">
    <property type="entry name" value="BIR"/>
    <property type="match status" value="1"/>
</dbReference>
<evidence type="ECO:0000256" key="1">
    <source>
        <dbReference type="ARBA" id="ARBA00022723"/>
    </source>
</evidence>
<name>A0AAW2HTJ4_9NEOP</name>
<evidence type="ECO:0008006" key="4">
    <source>
        <dbReference type="Google" id="ProtNLM"/>
    </source>
</evidence>
<dbReference type="PROSITE" id="PS50143">
    <property type="entry name" value="BIR_REPEAT_2"/>
    <property type="match status" value="1"/>
</dbReference>
<comment type="caution">
    <text evidence="3">The sequence shown here is derived from an EMBL/GenBank/DDBJ whole genome shotgun (WGS) entry which is preliminary data.</text>
</comment>
<protein>
    <recommendedName>
        <fullName evidence="4">Baculoviral IAP repeat-containing protein 5</fullName>
    </recommendedName>
</protein>
<dbReference type="SMART" id="SM00238">
    <property type="entry name" value="BIR"/>
    <property type="match status" value="1"/>
</dbReference>
<sequence>MVHHNTVNTEVTDNLLMLESYRLQTFEGKWKTLKGFPYCTPAHFAAAGFFYAGSKSMPDNVKCFCCRRELNEWETDDDPWEEHKKRGQNCLFVQLKLKKNDITLQDILKLFFDMKKNTLMELYEEKKKVLEERFQYLEKKVKSV</sequence>
<dbReference type="SUPFAM" id="SSF57924">
    <property type="entry name" value="Inhibitor of apoptosis (IAP) repeat"/>
    <property type="match status" value="1"/>
</dbReference>
<evidence type="ECO:0000256" key="2">
    <source>
        <dbReference type="ARBA" id="ARBA00022833"/>
    </source>
</evidence>
<dbReference type="PANTHER" id="PTHR46771">
    <property type="entry name" value="DETERIN"/>
    <property type="match status" value="1"/>
</dbReference>
<dbReference type="CDD" id="cd00022">
    <property type="entry name" value="BIR"/>
    <property type="match status" value="1"/>
</dbReference>
<dbReference type="InterPro" id="IPR001370">
    <property type="entry name" value="BIR_rpt"/>
</dbReference>
<dbReference type="AlphaFoldDB" id="A0AAW2HTJ4"/>
<dbReference type="GO" id="GO:0046872">
    <property type="term" value="F:metal ion binding"/>
    <property type="evidence" value="ECO:0007669"/>
    <property type="project" value="UniProtKB-KW"/>
</dbReference>
<keyword evidence="2" id="KW-0862">Zinc</keyword>
<evidence type="ECO:0000313" key="3">
    <source>
        <dbReference type="EMBL" id="KAL0273001.1"/>
    </source>
</evidence>
<dbReference type="Gene3D" id="1.10.1170.10">
    <property type="entry name" value="Inhibitor Of Apoptosis Protein (2mihbC-IAP-1), Chain A"/>
    <property type="match status" value="1"/>
</dbReference>
<organism evidence="3">
    <name type="scientific">Menopon gallinae</name>
    <name type="common">poultry shaft louse</name>
    <dbReference type="NCBI Taxonomy" id="328185"/>
    <lineage>
        <taxon>Eukaryota</taxon>
        <taxon>Metazoa</taxon>
        <taxon>Ecdysozoa</taxon>
        <taxon>Arthropoda</taxon>
        <taxon>Hexapoda</taxon>
        <taxon>Insecta</taxon>
        <taxon>Pterygota</taxon>
        <taxon>Neoptera</taxon>
        <taxon>Paraneoptera</taxon>
        <taxon>Psocodea</taxon>
        <taxon>Troctomorpha</taxon>
        <taxon>Phthiraptera</taxon>
        <taxon>Amblycera</taxon>
        <taxon>Menoponidae</taxon>
        <taxon>Menopon</taxon>
    </lineage>
</organism>